<dbReference type="GO" id="GO:0006281">
    <property type="term" value="P:DNA repair"/>
    <property type="evidence" value="ECO:0007669"/>
    <property type="project" value="InterPro"/>
</dbReference>
<dbReference type="InterPro" id="IPR043128">
    <property type="entry name" value="Rev_trsase/Diguanyl_cyclase"/>
</dbReference>
<dbReference type="SUPFAM" id="SSF56672">
    <property type="entry name" value="DNA/RNA polymerases"/>
    <property type="match status" value="1"/>
</dbReference>
<dbReference type="OrthoDB" id="427711at2759"/>
<dbReference type="GO" id="GO:0017125">
    <property type="term" value="F:deoxycytidyl transferase activity"/>
    <property type="evidence" value="ECO:0007669"/>
    <property type="project" value="TreeGrafter"/>
</dbReference>
<protein>
    <submittedName>
        <fullName evidence="4">Deoxycytidyl transferase</fullName>
    </submittedName>
</protein>
<dbReference type="Pfam" id="PF16589">
    <property type="entry name" value="BRCT_2"/>
    <property type="match status" value="1"/>
</dbReference>
<dbReference type="Gene3D" id="6.10.250.1630">
    <property type="match status" value="1"/>
</dbReference>
<dbReference type="AlphaFoldDB" id="A0A9W7Y2P5"/>
<sequence>MDAEGGCDEDVALGHAGEAGGRAAGQYLAHPAGDTTEPGFGDFRGYFAQRKRKLASQSAQLAGGDTDMMFSGVVFHINGYTQPSHYELKRMLVAHGGRFLHYLAKSEVTHIVASSLTLSKERALAGYRVVRPEWVVDSVRAGRRLAWEKYALGAAPRRVPAGPPGGMPDEPLGLSLTPEEPPEPSVALALPPPPPPLPPPGHPGLAPVVDRFDEGLNRPWVRRNLATAPGFVARYYASSRLHHLATWKAEMQDLVGQLRSRQPQPQRTPAPPPVDGGGPRVVMHVDFDCFFVSVSLLRHPELQGQPAAVCHAQESPGDAGAGASTSQIASCSYAARGFGVRNGMLLGQAHALCPQLATVAYDFAAYRRVAREFFAVAVEMSDETQVVSVDEALLDVSRRAPDEASALALAEGIRRRVFAATGCRVSVGVGPSACVARAATRLAKPDGARWLSLDGYLAQPLRLADLGGVGDTLGGQLRAAGLAQLADVRHAGLLRTQAVVGQAKGRLVFDGCWGRDAGPLVSDARRQAFGCEIGWGVRISTAEEAAGFVRQLADHAYAGMRRAGRWARAATLRVKVRRSGAGRPAKFLGHGLCDAVSRCVELRGRGREHVLDRCVEALVALGLDPLDIRAVGVRLHRLEDEAEERRGVAEMLAGGAAASAAAAACAMPAASQVDPDVLAQLPADVRREIEQHYTSSTAAAAAAAASAP</sequence>
<dbReference type="Gene3D" id="6.10.250.1490">
    <property type="match status" value="1"/>
</dbReference>
<dbReference type="GO" id="GO:0003887">
    <property type="term" value="F:DNA-directed DNA polymerase activity"/>
    <property type="evidence" value="ECO:0007669"/>
    <property type="project" value="TreeGrafter"/>
</dbReference>
<evidence type="ECO:0000256" key="1">
    <source>
        <dbReference type="SAM" id="MobiDB-lite"/>
    </source>
</evidence>
<proteinExistence type="predicted"/>
<reference evidence="4" key="1">
    <citation type="submission" date="2022-07" db="EMBL/GenBank/DDBJ databases">
        <title>Phylogenomic reconstructions and comparative analyses of Kickxellomycotina fungi.</title>
        <authorList>
            <person name="Reynolds N.K."/>
            <person name="Stajich J.E."/>
            <person name="Barry K."/>
            <person name="Grigoriev I.V."/>
            <person name="Crous P."/>
            <person name="Smith M.E."/>
        </authorList>
    </citation>
    <scope>NUCLEOTIDE SEQUENCE</scope>
    <source>
        <strain evidence="4">NBRC 32514</strain>
    </source>
</reference>
<dbReference type="GO" id="GO:0042276">
    <property type="term" value="P:error-prone translesion synthesis"/>
    <property type="evidence" value="ECO:0007669"/>
    <property type="project" value="TreeGrafter"/>
</dbReference>
<feature type="domain" description="UmuC" evidence="3">
    <location>
        <begin position="282"/>
        <end position="470"/>
    </location>
</feature>
<dbReference type="InterPro" id="IPR043502">
    <property type="entry name" value="DNA/RNA_pol_sf"/>
</dbReference>
<dbReference type="EMBL" id="JANBOJ010000091">
    <property type="protein sequence ID" value="KAJ1722888.1"/>
    <property type="molecule type" value="Genomic_DNA"/>
</dbReference>
<dbReference type="SMART" id="SM00292">
    <property type="entry name" value="BRCT"/>
    <property type="match status" value="1"/>
</dbReference>
<dbReference type="Gene3D" id="3.40.50.10190">
    <property type="entry name" value="BRCT domain"/>
    <property type="match status" value="1"/>
</dbReference>
<dbReference type="GO" id="GO:0070987">
    <property type="term" value="P:error-free translesion synthesis"/>
    <property type="evidence" value="ECO:0007669"/>
    <property type="project" value="TreeGrafter"/>
</dbReference>
<keyword evidence="4" id="KW-0808">Transferase</keyword>
<comment type="caution">
    <text evidence="4">The sequence shown here is derived from an EMBL/GenBank/DDBJ whole genome shotgun (WGS) entry which is preliminary data.</text>
</comment>
<dbReference type="PROSITE" id="PS50173">
    <property type="entry name" value="UMUC"/>
    <property type="match status" value="1"/>
</dbReference>
<dbReference type="Proteomes" id="UP001149813">
    <property type="component" value="Unassembled WGS sequence"/>
</dbReference>
<evidence type="ECO:0000259" key="3">
    <source>
        <dbReference type="PROSITE" id="PS50173"/>
    </source>
</evidence>
<dbReference type="PROSITE" id="PS50172">
    <property type="entry name" value="BRCT"/>
    <property type="match status" value="1"/>
</dbReference>
<dbReference type="GO" id="GO:0003684">
    <property type="term" value="F:damaged DNA binding"/>
    <property type="evidence" value="ECO:0007669"/>
    <property type="project" value="InterPro"/>
</dbReference>
<feature type="region of interest" description="Disordered" evidence="1">
    <location>
        <begin position="257"/>
        <end position="277"/>
    </location>
</feature>
<dbReference type="Gene3D" id="3.30.70.270">
    <property type="match status" value="1"/>
</dbReference>
<feature type="domain" description="BRCT" evidence="2">
    <location>
        <begin position="65"/>
        <end position="152"/>
    </location>
</feature>
<dbReference type="Pfam" id="PF00817">
    <property type="entry name" value="IMS"/>
    <property type="match status" value="1"/>
</dbReference>
<dbReference type="InterPro" id="IPR036775">
    <property type="entry name" value="DNA_pol_Y-fam_lit_finger_sf"/>
</dbReference>
<feature type="non-terminal residue" evidence="4">
    <location>
        <position position="708"/>
    </location>
</feature>
<dbReference type="Gene3D" id="3.30.1490.100">
    <property type="entry name" value="DNA polymerase, Y-family, little finger domain"/>
    <property type="match status" value="1"/>
</dbReference>
<dbReference type="InterPro" id="IPR017961">
    <property type="entry name" value="DNA_pol_Y-fam_little_finger"/>
</dbReference>
<feature type="region of interest" description="Disordered" evidence="1">
    <location>
        <begin position="158"/>
        <end position="186"/>
    </location>
</feature>
<dbReference type="GO" id="GO:0005634">
    <property type="term" value="C:nucleus"/>
    <property type="evidence" value="ECO:0007669"/>
    <property type="project" value="TreeGrafter"/>
</dbReference>
<dbReference type="InterPro" id="IPR036420">
    <property type="entry name" value="BRCT_dom_sf"/>
</dbReference>
<dbReference type="InterPro" id="IPR001126">
    <property type="entry name" value="UmuC"/>
</dbReference>
<gene>
    <name evidence="4" type="primary">REV1</name>
    <name evidence="4" type="ORF">LPJ53_002758</name>
</gene>
<dbReference type="Pfam" id="PF11799">
    <property type="entry name" value="IMS_C"/>
    <property type="match status" value="1"/>
</dbReference>
<accession>A0A9W7Y2P5</accession>
<dbReference type="InterPro" id="IPR001357">
    <property type="entry name" value="BRCT_dom"/>
</dbReference>
<evidence type="ECO:0000259" key="2">
    <source>
        <dbReference type="PROSITE" id="PS50172"/>
    </source>
</evidence>
<dbReference type="FunFam" id="3.40.50.10190:FF:000011">
    <property type="entry name" value="DNA repair protein REV1"/>
    <property type="match status" value="1"/>
</dbReference>
<dbReference type="CDD" id="cd17719">
    <property type="entry name" value="BRCT_Rev1"/>
    <property type="match status" value="1"/>
</dbReference>
<evidence type="ECO:0000313" key="5">
    <source>
        <dbReference type="Proteomes" id="UP001149813"/>
    </source>
</evidence>
<dbReference type="Gene3D" id="3.40.1170.60">
    <property type="match status" value="1"/>
</dbReference>
<keyword evidence="5" id="KW-1185">Reference proteome</keyword>
<dbReference type="SUPFAM" id="SSF52113">
    <property type="entry name" value="BRCT domain"/>
    <property type="match status" value="1"/>
</dbReference>
<dbReference type="PANTHER" id="PTHR45990">
    <property type="entry name" value="DNA REPAIR PROTEIN REV1"/>
    <property type="match status" value="1"/>
</dbReference>
<name>A0A9W7Y2P5_9FUNG</name>
<evidence type="ECO:0000313" key="4">
    <source>
        <dbReference type="EMBL" id="KAJ1722888.1"/>
    </source>
</evidence>
<dbReference type="PANTHER" id="PTHR45990:SF1">
    <property type="entry name" value="DNA REPAIR PROTEIN REV1"/>
    <property type="match status" value="1"/>
</dbReference>
<organism evidence="4 5">
    <name type="scientific">Coemansia erecta</name>
    <dbReference type="NCBI Taxonomy" id="147472"/>
    <lineage>
        <taxon>Eukaryota</taxon>
        <taxon>Fungi</taxon>
        <taxon>Fungi incertae sedis</taxon>
        <taxon>Zoopagomycota</taxon>
        <taxon>Kickxellomycotina</taxon>
        <taxon>Kickxellomycetes</taxon>
        <taxon>Kickxellales</taxon>
        <taxon>Kickxellaceae</taxon>
        <taxon>Coemansia</taxon>
    </lineage>
</organism>